<dbReference type="AlphaFoldDB" id="A0A814L4E0"/>
<comment type="caution">
    <text evidence="1">The sequence shown here is derived from an EMBL/GenBank/DDBJ whole genome shotgun (WGS) entry which is preliminary data.</text>
</comment>
<dbReference type="Proteomes" id="UP000663870">
    <property type="component" value="Unassembled WGS sequence"/>
</dbReference>
<dbReference type="Proteomes" id="UP000663854">
    <property type="component" value="Unassembled WGS sequence"/>
</dbReference>
<gene>
    <name evidence="2" type="ORF">JXQ802_LOCUS43355</name>
    <name evidence="1" type="ORF">PYM288_LOCUS17512</name>
</gene>
<dbReference type="EMBL" id="CAJNOH010000497">
    <property type="protein sequence ID" value="CAF1058291.1"/>
    <property type="molecule type" value="Genomic_DNA"/>
</dbReference>
<proteinExistence type="predicted"/>
<organism evidence="1 3">
    <name type="scientific">Rotaria sordida</name>
    <dbReference type="NCBI Taxonomy" id="392033"/>
    <lineage>
        <taxon>Eukaryota</taxon>
        <taxon>Metazoa</taxon>
        <taxon>Spiralia</taxon>
        <taxon>Gnathifera</taxon>
        <taxon>Rotifera</taxon>
        <taxon>Eurotatoria</taxon>
        <taxon>Bdelloidea</taxon>
        <taxon>Philodinida</taxon>
        <taxon>Philodinidae</taxon>
        <taxon>Rotaria</taxon>
    </lineage>
</organism>
<evidence type="ECO:0000313" key="1">
    <source>
        <dbReference type="EMBL" id="CAF1058291.1"/>
    </source>
</evidence>
<keyword evidence="4" id="KW-1185">Reference proteome</keyword>
<evidence type="ECO:0000313" key="2">
    <source>
        <dbReference type="EMBL" id="CAF1547106.1"/>
    </source>
</evidence>
<name>A0A814L4E0_9BILA</name>
<dbReference type="EMBL" id="CAJNOL010003111">
    <property type="protein sequence ID" value="CAF1547106.1"/>
    <property type="molecule type" value="Genomic_DNA"/>
</dbReference>
<protein>
    <submittedName>
        <fullName evidence="1">Uncharacterized protein</fullName>
    </submittedName>
</protein>
<sequence length="206" mass="23472">MPLIYNPSFNEASYLKKIKKKQTSLDHSSYRVTVRRITAPHIAAAAAEAYRMNKNKVSNTIYYGQFNQTVMSNHEQYRMTKKYEKDSLNSNNEKLPSVPFKKILTINNGIQVSSTSLITTTTIDDQQNFISDNIAEKNYSEHDIKQSQTFNELLSSMIQTDQSTNDRLALFKPHAASINVKAITSTLPFHPITISPPRMKDHSLQL</sequence>
<evidence type="ECO:0000313" key="4">
    <source>
        <dbReference type="Proteomes" id="UP000663870"/>
    </source>
</evidence>
<reference evidence="1" key="1">
    <citation type="submission" date="2021-02" db="EMBL/GenBank/DDBJ databases">
        <authorList>
            <person name="Nowell W R."/>
        </authorList>
    </citation>
    <scope>NUCLEOTIDE SEQUENCE</scope>
</reference>
<accession>A0A814L4E0</accession>
<evidence type="ECO:0000313" key="3">
    <source>
        <dbReference type="Proteomes" id="UP000663854"/>
    </source>
</evidence>